<accession>L0NAN5</accession>
<evidence type="ECO:0000313" key="2">
    <source>
        <dbReference type="Proteomes" id="UP000010792"/>
    </source>
</evidence>
<dbReference type="Proteomes" id="UP000010792">
    <property type="component" value="Chromosome"/>
</dbReference>
<gene>
    <name evidence="1" type="ORF">NT26_0356</name>
</gene>
<keyword evidence="2" id="KW-1185">Reference proteome</keyword>
<dbReference type="OrthoDB" id="8370157at2"/>
<proteinExistence type="predicted"/>
<name>L0NAN5_9HYPH</name>
<dbReference type="AlphaFoldDB" id="L0NAN5"/>
<evidence type="ECO:0000313" key="1">
    <source>
        <dbReference type="EMBL" id="CCF18080.1"/>
    </source>
</evidence>
<dbReference type="RefSeq" id="WP_052637079.1">
    <property type="nucleotide sequence ID" value="NZ_FO082820.1"/>
</dbReference>
<reference evidence="1 2" key="1">
    <citation type="journal article" date="2013" name="Genome Biol. Evol.">
        <title>Life in an arsenic-containing gold mine: genome and physiology of the autotrophic arsenite-oxidizing bacterium rhizobium sp. NT-26.</title>
        <authorList>
            <person name="Andres J."/>
            <person name="Arsene-Ploetze F."/>
            <person name="Barbe V."/>
            <person name="Brochier-Armanet C."/>
            <person name="Cleiss-Arnold J."/>
            <person name="Coppee J.Y."/>
            <person name="Dillies M.A."/>
            <person name="Geist"/>
            <person name="L"/>
            <person name="Joublin A."/>
            <person name="Koechler S."/>
            <person name="Lassalle F."/>
            <person name="Marchal M."/>
            <person name="Medigue C."/>
            <person name="Muller D."/>
            <person name="Nesme X."/>
            <person name="Plewniak F."/>
            <person name="Proux C."/>
            <person name="Ramirez-Bahena M.H."/>
            <person name="Schenowitz C."/>
            <person name="Sismeiro O."/>
            <person name="Vallenet D."/>
            <person name="Santini J.M."/>
            <person name="Bertin P.N."/>
        </authorList>
    </citation>
    <scope>NUCLEOTIDE SEQUENCE [LARGE SCALE GENOMIC DNA]</scope>
    <source>
        <strain evidence="1 2">NT-26</strain>
    </source>
</reference>
<dbReference type="KEGG" id="rht:NT26_0356"/>
<organism evidence="1 2">
    <name type="scientific">Pseudorhizobium banfieldiae</name>
    <dbReference type="NCBI Taxonomy" id="1125847"/>
    <lineage>
        <taxon>Bacteria</taxon>
        <taxon>Pseudomonadati</taxon>
        <taxon>Pseudomonadota</taxon>
        <taxon>Alphaproteobacteria</taxon>
        <taxon>Hyphomicrobiales</taxon>
        <taxon>Rhizobiaceae</taxon>
        <taxon>Rhizobium/Agrobacterium group</taxon>
        <taxon>Pseudorhizobium</taxon>
    </lineage>
</organism>
<dbReference type="EMBL" id="FO082820">
    <property type="protein sequence ID" value="CCF18080.1"/>
    <property type="molecule type" value="Genomic_DNA"/>
</dbReference>
<dbReference type="STRING" id="1125847.NT26_0356"/>
<sequence length="160" mass="18016">MSRADELAERVKWSKDLVTPPADLTAQWDLDPAHLYLAYDGDDPDLHPGDKFTLIEADVADVHGKLTHHSSRDKGSWHKKYKPGSEGTAFRWLQGLPVTPPLINRVGSLQGGNHRYHLAHYYQTDRMPFLVLNEDLAAVLDLLPTAKLVDCHMRMPCPSL</sequence>
<protein>
    <submittedName>
        <fullName evidence="1">Uncharacterized protein</fullName>
    </submittedName>
</protein>